<protein>
    <submittedName>
        <fullName evidence="1">Uncharacterized protein</fullName>
    </submittedName>
</protein>
<dbReference type="Proteomes" id="UP001162992">
    <property type="component" value="Chromosome 11"/>
</dbReference>
<organism evidence="1 2">
    <name type="scientific">Diphasiastrum complanatum</name>
    <name type="common">Issler's clubmoss</name>
    <name type="synonym">Lycopodium complanatum</name>
    <dbReference type="NCBI Taxonomy" id="34168"/>
    <lineage>
        <taxon>Eukaryota</taxon>
        <taxon>Viridiplantae</taxon>
        <taxon>Streptophyta</taxon>
        <taxon>Embryophyta</taxon>
        <taxon>Tracheophyta</taxon>
        <taxon>Lycopodiopsida</taxon>
        <taxon>Lycopodiales</taxon>
        <taxon>Lycopodiaceae</taxon>
        <taxon>Lycopodioideae</taxon>
        <taxon>Diphasiastrum</taxon>
    </lineage>
</organism>
<evidence type="ECO:0000313" key="2">
    <source>
        <dbReference type="Proteomes" id="UP001162992"/>
    </source>
</evidence>
<gene>
    <name evidence="1" type="ORF">O6H91_11G020200</name>
</gene>
<proteinExistence type="predicted"/>
<evidence type="ECO:0000313" key="1">
    <source>
        <dbReference type="EMBL" id="KAJ7537744.1"/>
    </source>
</evidence>
<comment type="caution">
    <text evidence="1">The sequence shown here is derived from an EMBL/GenBank/DDBJ whole genome shotgun (WGS) entry which is preliminary data.</text>
</comment>
<reference evidence="2" key="1">
    <citation type="journal article" date="2024" name="Proc. Natl. Acad. Sci. U.S.A.">
        <title>Extraordinary preservation of gene collinearity over three hundred million years revealed in homosporous lycophytes.</title>
        <authorList>
            <person name="Li C."/>
            <person name="Wickell D."/>
            <person name="Kuo L.Y."/>
            <person name="Chen X."/>
            <person name="Nie B."/>
            <person name="Liao X."/>
            <person name="Peng D."/>
            <person name="Ji J."/>
            <person name="Jenkins J."/>
            <person name="Williams M."/>
            <person name="Shu S."/>
            <person name="Plott C."/>
            <person name="Barry K."/>
            <person name="Rajasekar S."/>
            <person name="Grimwood J."/>
            <person name="Han X."/>
            <person name="Sun S."/>
            <person name="Hou Z."/>
            <person name="He W."/>
            <person name="Dai G."/>
            <person name="Sun C."/>
            <person name="Schmutz J."/>
            <person name="Leebens-Mack J.H."/>
            <person name="Li F.W."/>
            <person name="Wang L."/>
        </authorList>
    </citation>
    <scope>NUCLEOTIDE SEQUENCE [LARGE SCALE GENOMIC DNA]</scope>
    <source>
        <strain evidence="2">cv. PW_Plant_1</strain>
    </source>
</reference>
<accession>A0ACC2C7A1</accession>
<sequence length="1099" mass="119445">MNSIHIASNPRQRRSAMLTFCASLKILHMLWLLSLTSPILSTAYVLGNDATALLSFLKGVKGASVSNLSTWHKNTLNPNGCPSEWYGVTCSNGRITGLHLGGLKLSGVITEGTLGALSQLSSLILSSNFFWGSLPNDLGGLSALKELDLSNNLFNGSIPPSLGSLQNLVNLIFAGNKLDGIIPDMFHKMTSLVLADLSNNSLSGEIPKTLTLLPQLSTLNLSYNELTGSLPTNLGVLQQLRILELSHNKLSGSIDRSLTSLDKLIYVDLSENSFSGPLPWQQILPVSLGIVHLNLSYNQFSGPLAPANAGNLFANQLQTLDVSSNRLSGELPSFQFVFALKVLKLQNNSFTGGVPPALLTADSSILEDIDLSMNKLSGKLGSVTAKNLLSLNLSFNLLSGMLPKSLGICSAVDLSKNLFSGDLSGMKIWSDSLMILDLSHNFLTGNLPNQTAQLAQLIFLNLSHNSISGSIPFSFGLYQKLTFLDLTFNQLTGLVPMSFFHSSSLTELRLAHNLLYGSIVLDSVHSVDSVPSQQINPRSDFSPLSSFAYSPLVVLDLSWNYLNGCIPLRFGSLTTLEVVDLSKNELIGSISEQFSRLANLQSLDLSFNQLVGELPSSLPVGLQALNVSNNHFSGHIPPILQHKFPMSSFFPGNSGLSLENDPLSFPPDMNGPVSITQGKRERNSLSAKAGLIGGCIAVAVLIFLVGLFAYHKRTFRTHKKARTSEFCVINKESDQQSGKTAGSLHRPDHVGQNDVVVIPGATMDFSKEQLFCLENVTFSETTANLKVRSPDKLAGDLFLLDNSIIFTAEELSRAPAAVLGRSGFGTSYKATLDNGHVLVVKWLREGLVKSKKDFTKEARNYSTIRHSNVMPLRGYYWGPREHEKLIVSDFMSSGSLAGRLFERAGRRFSPLNWLQRLRIAIDVARGMSYLHLQHRLPHGNLKATNVLLHGQDPDGCISDYGLHSLMTRSGTANLIISAGALGYQAPELANARITKPSFKADVYAFGILLLELLTGRGAGDIMPESSGAVDLPGWVRLLVNDEHSSDCFDQAFANVEEDRDHSKGLHQVLKIALKCLSPHRARPNIRSVYEELADISSYP</sequence>
<dbReference type="EMBL" id="CM055102">
    <property type="protein sequence ID" value="KAJ7537744.1"/>
    <property type="molecule type" value="Genomic_DNA"/>
</dbReference>
<name>A0ACC2C7A1_DIPCM</name>
<keyword evidence="2" id="KW-1185">Reference proteome</keyword>